<accession>A0A8T2N162</accession>
<reference evidence="2" key="1">
    <citation type="thesis" date="2021" institute="BYU ScholarsArchive" country="Provo, UT, USA">
        <title>Applications of and Algorithms for Genome Assembly and Genomic Analyses with an Emphasis on Marine Teleosts.</title>
        <authorList>
            <person name="Pickett B.D."/>
        </authorList>
    </citation>
    <scope>NUCLEOTIDE SEQUENCE</scope>
    <source>
        <strain evidence="2">HI-2016</strain>
    </source>
</reference>
<dbReference type="AlphaFoldDB" id="A0A8T2N162"/>
<feature type="compositionally biased region" description="Pro residues" evidence="1">
    <location>
        <begin position="53"/>
        <end position="65"/>
    </location>
</feature>
<comment type="caution">
    <text evidence="2">The sequence shown here is derived from an EMBL/GenBank/DDBJ whole genome shotgun (WGS) entry which is preliminary data.</text>
</comment>
<sequence>MKYPLRSQDAPVPGRGATDDISVRRVSASALTWNAAWHKLSVSSGHASLSASPNPPPPPPPPPPMLECFGATGKV</sequence>
<dbReference type="Proteomes" id="UP000824540">
    <property type="component" value="Unassembled WGS sequence"/>
</dbReference>
<feature type="region of interest" description="Disordered" evidence="1">
    <location>
        <begin position="44"/>
        <end position="75"/>
    </location>
</feature>
<evidence type="ECO:0000313" key="3">
    <source>
        <dbReference type="Proteomes" id="UP000824540"/>
    </source>
</evidence>
<evidence type="ECO:0000256" key="1">
    <source>
        <dbReference type="SAM" id="MobiDB-lite"/>
    </source>
</evidence>
<dbReference type="EMBL" id="JAFBMS010000173">
    <property type="protein sequence ID" value="KAG9333833.1"/>
    <property type="molecule type" value="Genomic_DNA"/>
</dbReference>
<evidence type="ECO:0000313" key="2">
    <source>
        <dbReference type="EMBL" id="KAG9333833.1"/>
    </source>
</evidence>
<gene>
    <name evidence="2" type="ORF">JZ751_010050</name>
</gene>
<protein>
    <submittedName>
        <fullName evidence="2">Uncharacterized protein</fullName>
    </submittedName>
</protein>
<name>A0A8T2N162_9TELE</name>
<proteinExistence type="predicted"/>
<keyword evidence="3" id="KW-1185">Reference proteome</keyword>
<organism evidence="2 3">
    <name type="scientific">Albula glossodonta</name>
    <name type="common">roundjaw bonefish</name>
    <dbReference type="NCBI Taxonomy" id="121402"/>
    <lineage>
        <taxon>Eukaryota</taxon>
        <taxon>Metazoa</taxon>
        <taxon>Chordata</taxon>
        <taxon>Craniata</taxon>
        <taxon>Vertebrata</taxon>
        <taxon>Euteleostomi</taxon>
        <taxon>Actinopterygii</taxon>
        <taxon>Neopterygii</taxon>
        <taxon>Teleostei</taxon>
        <taxon>Albuliformes</taxon>
        <taxon>Albulidae</taxon>
        <taxon>Albula</taxon>
    </lineage>
</organism>